<dbReference type="KEGG" id="lyj:FKV23_07565"/>
<feature type="transmembrane region" description="Helical" evidence="1">
    <location>
        <begin position="78"/>
        <end position="96"/>
    </location>
</feature>
<dbReference type="RefSeq" id="WP_141623307.1">
    <property type="nucleotide sequence ID" value="NZ_CP041242.1"/>
</dbReference>
<keyword evidence="1" id="KW-1133">Transmembrane helix</keyword>
<accession>A0A514BRD4</accession>
<evidence type="ECO:0000256" key="1">
    <source>
        <dbReference type="SAM" id="Phobius"/>
    </source>
</evidence>
<organism evidence="2 3">
    <name type="scientific">Marilutibacter alkalisoli</name>
    <dbReference type="NCBI Taxonomy" id="2591633"/>
    <lineage>
        <taxon>Bacteria</taxon>
        <taxon>Pseudomonadati</taxon>
        <taxon>Pseudomonadota</taxon>
        <taxon>Gammaproteobacteria</taxon>
        <taxon>Lysobacterales</taxon>
        <taxon>Lysobacteraceae</taxon>
        <taxon>Marilutibacter</taxon>
    </lineage>
</organism>
<dbReference type="EMBL" id="CP041242">
    <property type="protein sequence ID" value="QDH69968.1"/>
    <property type="molecule type" value="Genomic_DNA"/>
</dbReference>
<dbReference type="Proteomes" id="UP000317199">
    <property type="component" value="Chromosome"/>
</dbReference>
<dbReference type="AlphaFoldDB" id="A0A514BRD4"/>
<keyword evidence="1" id="KW-0472">Membrane</keyword>
<reference evidence="2 3" key="1">
    <citation type="submission" date="2019-06" db="EMBL/GenBank/DDBJ databases">
        <title>Lysobacter alkalisoli sp. nov. isolated from saline-alkali soil.</title>
        <authorList>
            <person name="Sun J.-Q."/>
            <person name="Xu L."/>
        </authorList>
    </citation>
    <scope>NUCLEOTIDE SEQUENCE [LARGE SCALE GENOMIC DNA]</scope>
    <source>
        <strain evidence="2 3">SJ-36</strain>
    </source>
</reference>
<protein>
    <recommendedName>
        <fullName evidence="4">Transmembrane protein</fullName>
    </recommendedName>
</protein>
<sequence>MILFFALCFIGVAIAGATAFVIFWPLSLVHIRDRHPEMREQLGPGAFISPPALGWLLRGGYSVAGDRNLNGLATPARLALMTIITALLMSGGLWLLSGAVA</sequence>
<name>A0A514BRD4_9GAMM</name>
<gene>
    <name evidence="2" type="ORF">FKV23_07565</name>
</gene>
<evidence type="ECO:0000313" key="2">
    <source>
        <dbReference type="EMBL" id="QDH69968.1"/>
    </source>
</evidence>
<keyword evidence="3" id="KW-1185">Reference proteome</keyword>
<proteinExistence type="predicted"/>
<evidence type="ECO:0000313" key="3">
    <source>
        <dbReference type="Proteomes" id="UP000317199"/>
    </source>
</evidence>
<evidence type="ECO:0008006" key="4">
    <source>
        <dbReference type="Google" id="ProtNLM"/>
    </source>
</evidence>
<dbReference type="OrthoDB" id="5959585at2"/>
<keyword evidence="1" id="KW-0812">Transmembrane</keyword>